<feature type="domain" description="Zinc-ribbon" evidence="1">
    <location>
        <begin position="147"/>
        <end position="167"/>
    </location>
</feature>
<keyword evidence="3" id="KW-1185">Reference proteome</keyword>
<dbReference type="AlphaFoldDB" id="A0A075MXI6"/>
<dbReference type="eggNOG" id="arCOG08024">
    <property type="taxonomic scope" value="Archaea"/>
</dbReference>
<dbReference type="KEGG" id="nev:NTE_03298"/>
<dbReference type="HOGENOM" id="CLU_1536587_0_0_2"/>
<evidence type="ECO:0000313" key="2">
    <source>
        <dbReference type="EMBL" id="AIF85327.1"/>
    </source>
</evidence>
<dbReference type="GeneID" id="41598952"/>
<dbReference type="InterPro" id="IPR026870">
    <property type="entry name" value="Zinc_ribbon_dom"/>
</dbReference>
<reference evidence="2 3" key="1">
    <citation type="journal article" date="2014" name="PLoS ONE">
        <title>Genome Sequence of Candidatus Nitrososphaera evergladensis from Group I.1b Enriched from Everglades Soil Reveals Novel Genomic Features of the Ammonia-Oxidizing Archaea.</title>
        <authorList>
            <person name="Zhalnina K.V."/>
            <person name="Dias R."/>
            <person name="Leonard M.T."/>
            <person name="Dorr de Quadros P."/>
            <person name="Camargo F.A."/>
            <person name="Drew J.C."/>
            <person name="Farmerie W.G."/>
            <person name="Daroub S.H."/>
            <person name="Triplett E.W."/>
        </authorList>
    </citation>
    <scope>NUCLEOTIDE SEQUENCE [LARGE SCALE GENOMIC DNA]</scope>
    <source>
        <strain evidence="2 3">SR1</strain>
    </source>
</reference>
<dbReference type="Pfam" id="PF13240">
    <property type="entry name" value="Zn_Ribbon_1"/>
    <property type="match status" value="1"/>
</dbReference>
<organism evidence="2 3">
    <name type="scientific">Candidatus Nitrososphaera evergladensis SR1</name>
    <dbReference type="NCBI Taxonomy" id="1459636"/>
    <lineage>
        <taxon>Archaea</taxon>
        <taxon>Nitrososphaerota</taxon>
        <taxon>Nitrososphaeria</taxon>
        <taxon>Nitrososphaerales</taxon>
        <taxon>Nitrososphaeraceae</taxon>
        <taxon>Nitrososphaera</taxon>
    </lineage>
</organism>
<name>A0A075MXI6_9ARCH</name>
<dbReference type="STRING" id="1459636.NTE_03298"/>
<dbReference type="OrthoDB" id="12019at2157"/>
<proteinExistence type="predicted"/>
<dbReference type="Proteomes" id="UP000028194">
    <property type="component" value="Chromosome"/>
</dbReference>
<gene>
    <name evidence="2" type="ORF">NTE_03298</name>
</gene>
<sequence length="168" mass="17697">MSFGVDTLGGLSEKLKQLSNDTQNMYEAFIDATQLYKQGKMNEKEYFARIGDYLVATSAMNFLAIRVIFEIKGAMDKGTSVKNPTGGVATTAPPQQAGFGIGGFVNAGGSVGPSAGYTLPSPQAEPTFKPVDIELPRPKAGGSTKNCVFCGASIPQHAKFCSKCGKSQ</sequence>
<evidence type="ECO:0000259" key="1">
    <source>
        <dbReference type="Pfam" id="PF13240"/>
    </source>
</evidence>
<evidence type="ECO:0000313" key="3">
    <source>
        <dbReference type="Proteomes" id="UP000028194"/>
    </source>
</evidence>
<dbReference type="EMBL" id="CP007174">
    <property type="protein sequence ID" value="AIF85327.1"/>
    <property type="molecule type" value="Genomic_DNA"/>
</dbReference>
<accession>A0A075MXI6</accession>
<protein>
    <recommendedName>
        <fullName evidence="1">Zinc-ribbon domain-containing protein</fullName>
    </recommendedName>
</protein>
<dbReference type="RefSeq" id="WP_148701752.1">
    <property type="nucleotide sequence ID" value="NZ_CP007174.1"/>
</dbReference>